<accession>A0A261TCQ6</accession>
<evidence type="ECO:0008006" key="3">
    <source>
        <dbReference type="Google" id="ProtNLM"/>
    </source>
</evidence>
<dbReference type="OrthoDB" id="8655090at2"/>
<protein>
    <recommendedName>
        <fullName evidence="3">Shikimate kinase</fullName>
    </recommendedName>
</protein>
<keyword evidence="2" id="KW-1185">Reference proteome</keyword>
<dbReference type="RefSeq" id="WP_094803237.1">
    <property type="nucleotide sequence ID" value="NZ_NEVP01000011.1"/>
</dbReference>
<evidence type="ECO:0000313" key="2">
    <source>
        <dbReference type="Proteomes" id="UP000216913"/>
    </source>
</evidence>
<dbReference type="AlphaFoldDB" id="A0A261TCQ6"/>
<dbReference type="Proteomes" id="UP000216913">
    <property type="component" value="Unassembled WGS sequence"/>
</dbReference>
<comment type="caution">
    <text evidence="1">The sequence shown here is derived from an EMBL/GenBank/DDBJ whole genome shotgun (WGS) entry which is preliminary data.</text>
</comment>
<evidence type="ECO:0000313" key="1">
    <source>
        <dbReference type="EMBL" id="OZI47022.1"/>
    </source>
</evidence>
<proteinExistence type="predicted"/>
<sequence length="169" mass="18047">MSLPVSPPCVIFLNGPVNAGKSTVGPLVAARLSQAVWLDGDDHGADPSLPLADQWEAARRRIEAAIAALTEGTLVVGYPMDQALYERLHEKADKAGARLLVVTLSPPLEVALSDRGARVLTDAERARVAQMYDEGYQARPFSDMLLNTARLSPDECADDIVALAANVGR</sequence>
<organism evidence="1 2">
    <name type="scientific">Bordetella genomosp. 5</name>
    <dbReference type="NCBI Taxonomy" id="1395608"/>
    <lineage>
        <taxon>Bacteria</taxon>
        <taxon>Pseudomonadati</taxon>
        <taxon>Pseudomonadota</taxon>
        <taxon>Betaproteobacteria</taxon>
        <taxon>Burkholderiales</taxon>
        <taxon>Alcaligenaceae</taxon>
        <taxon>Bordetella</taxon>
    </lineage>
</organism>
<dbReference type="InterPro" id="IPR027417">
    <property type="entry name" value="P-loop_NTPase"/>
</dbReference>
<reference evidence="1 2" key="1">
    <citation type="submission" date="2017-05" db="EMBL/GenBank/DDBJ databases">
        <title>Complete and WGS of Bordetella genogroups.</title>
        <authorList>
            <person name="Spilker T."/>
            <person name="LiPuma J."/>
        </authorList>
    </citation>
    <scope>NUCLEOTIDE SEQUENCE [LARGE SCALE GENOMIC DNA]</scope>
    <source>
        <strain evidence="1 2">AU10456</strain>
    </source>
</reference>
<dbReference type="EMBL" id="NEVP01000011">
    <property type="protein sequence ID" value="OZI47022.1"/>
    <property type="molecule type" value="Genomic_DNA"/>
</dbReference>
<name>A0A261TCQ6_9BORD</name>
<dbReference type="Gene3D" id="3.40.50.300">
    <property type="entry name" value="P-loop containing nucleotide triphosphate hydrolases"/>
    <property type="match status" value="1"/>
</dbReference>
<dbReference type="SUPFAM" id="SSF52540">
    <property type="entry name" value="P-loop containing nucleoside triphosphate hydrolases"/>
    <property type="match status" value="1"/>
</dbReference>
<gene>
    <name evidence="1" type="ORF">CAL25_17925</name>
</gene>